<dbReference type="RefSeq" id="WP_160730308.1">
    <property type="nucleotide sequence ID" value="NZ_CANLWR010000001.1"/>
</dbReference>
<dbReference type="InterPro" id="IPR011250">
    <property type="entry name" value="OMP/PagP_B-barrel"/>
</dbReference>
<dbReference type="OrthoDB" id="9807574at2"/>
<comment type="caution">
    <text evidence="3">The sequence shown here is derived from an EMBL/GenBank/DDBJ whole genome shotgun (WGS) entry which is preliminary data.</text>
</comment>
<dbReference type="SUPFAM" id="SSF56925">
    <property type="entry name" value="OMPA-like"/>
    <property type="match status" value="1"/>
</dbReference>
<reference evidence="3 4" key="1">
    <citation type="submission" date="2019-12" db="EMBL/GenBank/DDBJ databases">
        <title>Genomic-based taxomic classification of the family Erythrobacteraceae.</title>
        <authorList>
            <person name="Xu L."/>
        </authorList>
    </citation>
    <scope>NUCLEOTIDE SEQUENCE [LARGE SCALE GENOMIC DNA]</scope>
    <source>
        <strain evidence="3 4">SW-109</strain>
    </source>
</reference>
<sequence>MKRTTAVCLMAFASIAAVSAPAMAAERAGTVQAKLFATGVLPDGKITSIDTDIVGLPANTQTEANDNFVPTLAVEYFFTENFSVETICCMTQHDVDGTTGLPGAELVSDAKLIPATVTAKYHFDLGGVKPYVGAGPAYFLFFDEEPGAATIPLGVTDFDMSNELGLALQAGVDVPINDKGISFSVDAKRYFIDTTARWFAGNTLAIQTEHKLDPWVLSAGVAYQF</sequence>
<evidence type="ECO:0000256" key="1">
    <source>
        <dbReference type="ARBA" id="ARBA00009330"/>
    </source>
</evidence>
<keyword evidence="4" id="KW-1185">Reference proteome</keyword>
<comment type="similarity">
    <text evidence="1">Belongs to the OmpW/AlkL family.</text>
</comment>
<dbReference type="Gene3D" id="2.40.160.20">
    <property type="match status" value="1"/>
</dbReference>
<gene>
    <name evidence="3" type="ORF">GRI43_07100</name>
</gene>
<evidence type="ECO:0000313" key="3">
    <source>
        <dbReference type="EMBL" id="MXP47155.1"/>
    </source>
</evidence>
<protein>
    <submittedName>
        <fullName evidence="3">Outer membrane beta-barrel protein</fullName>
    </submittedName>
</protein>
<keyword evidence="2" id="KW-0732">Signal</keyword>
<evidence type="ECO:0000256" key="2">
    <source>
        <dbReference type="SAM" id="SignalP"/>
    </source>
</evidence>
<accession>A0A6I4V0B9</accession>
<name>A0A6I4V0B9_9SPHN</name>
<dbReference type="Pfam" id="PF03922">
    <property type="entry name" value="OmpW"/>
    <property type="match status" value="1"/>
</dbReference>
<dbReference type="InterPro" id="IPR005618">
    <property type="entry name" value="OMPW"/>
</dbReference>
<dbReference type="PANTHER" id="PTHR36920">
    <property type="match status" value="1"/>
</dbReference>
<dbReference type="EMBL" id="WTYP01000001">
    <property type="protein sequence ID" value="MXP47155.1"/>
    <property type="molecule type" value="Genomic_DNA"/>
</dbReference>
<dbReference type="GO" id="GO:0019867">
    <property type="term" value="C:outer membrane"/>
    <property type="evidence" value="ECO:0007669"/>
    <property type="project" value="InterPro"/>
</dbReference>
<dbReference type="PANTHER" id="PTHR36920:SF1">
    <property type="entry name" value="OUTER MEMBRANE PROTEIN W"/>
    <property type="match status" value="1"/>
</dbReference>
<evidence type="ECO:0000313" key="4">
    <source>
        <dbReference type="Proteomes" id="UP000471435"/>
    </source>
</evidence>
<dbReference type="GO" id="GO:0055085">
    <property type="term" value="P:transmembrane transport"/>
    <property type="evidence" value="ECO:0007669"/>
    <property type="project" value="TreeGrafter"/>
</dbReference>
<dbReference type="AlphaFoldDB" id="A0A6I4V0B9"/>
<feature type="signal peptide" evidence="2">
    <location>
        <begin position="1"/>
        <end position="24"/>
    </location>
</feature>
<proteinExistence type="inferred from homology"/>
<feature type="chain" id="PRO_5026174491" evidence="2">
    <location>
        <begin position="25"/>
        <end position="225"/>
    </location>
</feature>
<organism evidence="3 4">
    <name type="scientific">Pontixanthobacter luteolus</name>
    <dbReference type="NCBI Taxonomy" id="295089"/>
    <lineage>
        <taxon>Bacteria</taxon>
        <taxon>Pseudomonadati</taxon>
        <taxon>Pseudomonadota</taxon>
        <taxon>Alphaproteobacteria</taxon>
        <taxon>Sphingomonadales</taxon>
        <taxon>Erythrobacteraceae</taxon>
        <taxon>Pontixanthobacter</taxon>
    </lineage>
</organism>
<dbReference type="Proteomes" id="UP000471435">
    <property type="component" value="Unassembled WGS sequence"/>
</dbReference>